<keyword evidence="3" id="KW-1185">Reference proteome</keyword>
<dbReference type="EMBL" id="KT221033">
    <property type="protein sequence ID" value="AKY02150.1"/>
    <property type="molecule type" value="Genomic_DNA"/>
</dbReference>
<organism evidence="2 3">
    <name type="scientific">Streptomyces phage SF1</name>
    <dbReference type="NCBI Taxonomy" id="1690817"/>
    <lineage>
        <taxon>Viruses</taxon>
        <taxon>Duplodnaviria</taxon>
        <taxon>Heunggongvirae</taxon>
        <taxon>Uroviricota</taxon>
        <taxon>Caudoviricetes</taxon>
        <taxon>Sfunavirus</taxon>
        <taxon>Sfunavirus SF1</taxon>
    </lineage>
</organism>
<reference evidence="2 3" key="1">
    <citation type="submission" date="2015-06" db="EMBL/GenBank/DDBJ databases">
        <title>Complete genomic sequence analysis of Two virulent actinophages of Streptomyces flavovirens.</title>
        <authorList>
            <person name="Sharaf A."/>
            <person name="Marie E."/>
            <person name="ElBaz R."/>
            <person name="Elmaghraby I."/>
            <person name="Mercati F."/>
        </authorList>
    </citation>
    <scope>NUCLEOTIDE SEQUENCE [LARGE SCALE GENOMIC DNA]</scope>
</reference>
<feature type="compositionally biased region" description="Basic and acidic residues" evidence="1">
    <location>
        <begin position="30"/>
        <end position="39"/>
    </location>
</feature>
<evidence type="ECO:0008006" key="4">
    <source>
        <dbReference type="Google" id="ProtNLM"/>
    </source>
</evidence>
<proteinExistence type="predicted"/>
<dbReference type="RefSeq" id="YP_009199249.1">
    <property type="nucleotide sequence ID" value="NC_028807.1"/>
</dbReference>
<gene>
    <name evidence="2" type="ORF">SF1_10</name>
</gene>
<name>A0A0K1Y5Q1_9CAUD</name>
<sequence>MSAAPTARKEASMSVSGAKPTPHLQAVREGSFRPDRQNEGARFAPVDPVEPAWDDVFPGRTKDAKETRAYAAALWARIVPALVISTGLTETQRETVTDYVVTATRIWQGERALSLQGLVVQTERGMVKNPWTSILNAYRSHFRSLTGELGLSPSAASRIAAPDTGDNDDDDTFD</sequence>
<dbReference type="KEGG" id="vg:26626385"/>
<accession>A0A0K1Y5Q1</accession>
<evidence type="ECO:0000256" key="1">
    <source>
        <dbReference type="SAM" id="MobiDB-lite"/>
    </source>
</evidence>
<dbReference type="Pfam" id="PF05119">
    <property type="entry name" value="Terminase_4"/>
    <property type="match status" value="1"/>
</dbReference>
<evidence type="ECO:0000313" key="2">
    <source>
        <dbReference type="EMBL" id="AKY02150.1"/>
    </source>
</evidence>
<feature type="region of interest" description="Disordered" evidence="1">
    <location>
        <begin position="1"/>
        <end position="45"/>
    </location>
</feature>
<evidence type="ECO:0000313" key="3">
    <source>
        <dbReference type="Proteomes" id="UP000201570"/>
    </source>
</evidence>
<dbReference type="Proteomes" id="UP000201570">
    <property type="component" value="Segment"/>
</dbReference>
<protein>
    <recommendedName>
        <fullName evidence="4">Terminase small subunit</fullName>
    </recommendedName>
</protein>
<dbReference type="InterPro" id="IPR006448">
    <property type="entry name" value="Phage_term_ssu_P27"/>
</dbReference>
<dbReference type="GeneID" id="26626385"/>